<dbReference type="HOGENOM" id="CLU_003387_0_0_1"/>
<dbReference type="eggNOG" id="KOG0988">
    <property type="taxonomic scope" value="Eukaryota"/>
</dbReference>
<evidence type="ECO:0000313" key="5">
    <source>
        <dbReference type="Proteomes" id="UP000007431"/>
    </source>
</evidence>
<gene>
    <name evidence="4" type="ORF">SCHCODRAFT_79836</name>
</gene>
<evidence type="ECO:0000256" key="1">
    <source>
        <dbReference type="RuleBase" id="RU363098"/>
    </source>
</evidence>
<protein>
    <recommendedName>
        <fullName evidence="1">RNA-dependent RNA polymerase</fullName>
        <ecNumber evidence="1">2.7.7.48</ecNumber>
    </recommendedName>
</protein>
<keyword evidence="5" id="KW-1185">Reference proteome</keyword>
<feature type="domain" description="RDRP core" evidence="3">
    <location>
        <begin position="133"/>
        <end position="768"/>
    </location>
</feature>
<evidence type="ECO:0000259" key="3">
    <source>
        <dbReference type="Pfam" id="PF05183"/>
    </source>
</evidence>
<dbReference type="STRING" id="578458.D8QL20"/>
<proteinExistence type="inferred from homology"/>
<dbReference type="OMA" id="WPDVIIV"/>
<dbReference type="GO" id="GO:0003723">
    <property type="term" value="F:RNA binding"/>
    <property type="evidence" value="ECO:0007669"/>
    <property type="project" value="UniProtKB-KW"/>
</dbReference>
<dbReference type="GO" id="GO:0030422">
    <property type="term" value="P:siRNA processing"/>
    <property type="evidence" value="ECO:0007669"/>
    <property type="project" value="TreeGrafter"/>
</dbReference>
<keyword evidence="1" id="KW-0694">RNA-binding</keyword>
<accession>D8QL20</accession>
<dbReference type="EMBL" id="GL377317">
    <property type="protein sequence ID" value="EFI91442.1"/>
    <property type="molecule type" value="Genomic_DNA"/>
</dbReference>
<dbReference type="GO" id="GO:0003968">
    <property type="term" value="F:RNA-directed RNA polymerase activity"/>
    <property type="evidence" value="ECO:0007669"/>
    <property type="project" value="UniProtKB-KW"/>
</dbReference>
<dbReference type="InterPro" id="IPR057596">
    <property type="entry name" value="RDRP_core"/>
</dbReference>
<comment type="catalytic activity">
    <reaction evidence="1">
        <text>RNA(n) + a ribonucleoside 5'-triphosphate = RNA(n+1) + diphosphate</text>
        <dbReference type="Rhea" id="RHEA:21248"/>
        <dbReference type="Rhea" id="RHEA-COMP:14527"/>
        <dbReference type="Rhea" id="RHEA-COMP:17342"/>
        <dbReference type="ChEBI" id="CHEBI:33019"/>
        <dbReference type="ChEBI" id="CHEBI:61557"/>
        <dbReference type="ChEBI" id="CHEBI:140395"/>
        <dbReference type="EC" id="2.7.7.48"/>
    </reaction>
</comment>
<evidence type="ECO:0000313" key="4">
    <source>
        <dbReference type="EMBL" id="EFI91442.1"/>
    </source>
</evidence>
<feature type="region of interest" description="Disordered" evidence="2">
    <location>
        <begin position="856"/>
        <end position="880"/>
    </location>
</feature>
<dbReference type="VEuPathDB" id="FungiDB:SCHCODRAFT_02520460"/>
<reference evidence="4 5" key="1">
    <citation type="journal article" date="2010" name="Nat. Biotechnol.">
        <title>Genome sequence of the model mushroom Schizophyllum commune.</title>
        <authorList>
            <person name="Ohm R.A."/>
            <person name="de Jong J.F."/>
            <person name="Lugones L.G."/>
            <person name="Aerts A."/>
            <person name="Kothe E."/>
            <person name="Stajich J.E."/>
            <person name="de Vries R.P."/>
            <person name="Record E."/>
            <person name="Levasseur A."/>
            <person name="Baker S.E."/>
            <person name="Bartholomew K.A."/>
            <person name="Coutinho P.M."/>
            <person name="Erdmann S."/>
            <person name="Fowler T.J."/>
            <person name="Gathman A.C."/>
            <person name="Lombard V."/>
            <person name="Henrissat B."/>
            <person name="Knabe N."/>
            <person name="Kuees U."/>
            <person name="Lilly W.W."/>
            <person name="Lindquist E."/>
            <person name="Lucas S."/>
            <person name="Magnuson J.K."/>
            <person name="Piumi F."/>
            <person name="Raudaskoski M."/>
            <person name="Salamov A."/>
            <person name="Schmutz J."/>
            <person name="Schwarze F.W.M.R."/>
            <person name="vanKuyk P.A."/>
            <person name="Horton J.S."/>
            <person name="Grigoriev I.V."/>
            <person name="Woesten H.A.B."/>
        </authorList>
    </citation>
    <scope>NUCLEOTIDE SEQUENCE [LARGE SCALE GENOMIC DNA]</scope>
    <source>
        <strain evidence="5">H4-8 / FGSC 9210</strain>
    </source>
</reference>
<keyword evidence="1" id="KW-0696">RNA-directed RNA polymerase</keyword>
<name>D8QL20_SCHCM</name>
<organism evidence="5">
    <name type="scientific">Schizophyllum commune (strain H4-8 / FGSC 9210)</name>
    <name type="common">Split gill fungus</name>
    <dbReference type="NCBI Taxonomy" id="578458"/>
    <lineage>
        <taxon>Eukaryota</taxon>
        <taxon>Fungi</taxon>
        <taxon>Dikarya</taxon>
        <taxon>Basidiomycota</taxon>
        <taxon>Agaricomycotina</taxon>
        <taxon>Agaricomycetes</taxon>
        <taxon>Agaricomycetidae</taxon>
        <taxon>Agaricales</taxon>
        <taxon>Schizophyllaceae</taxon>
        <taxon>Schizophyllum</taxon>
    </lineage>
</organism>
<keyword evidence="1" id="KW-0808">Transferase</keyword>
<sequence>MDAMDVPWGVQYELARGVLAGDWSWSDVTRERLLALRALSPDAPSLSNERHGPRVREALLATHGARAPKPARVAAFRELDLEQAALVEGKGRGLGLMGPWEEQGSAEDYFGGKIQQVVRLTREGKGEFSFSLLPMQAQKRSYRLARRLGSRRIVQVRLDKEYNNQAKDKGKGKGNEKEGEEEEGVGVAEFLAQSKFVLCGRVFVPYASKDGSAYLVEVDEDYERKARTGCGDQHRLSLEKLIESENPWVMNCNQPITKWVTRFSLSFSTSIPAVEFAEENMFLIEDEYATGWDRSSGAPPAEQTMTDGCGFINRAALTDIGRRFSLPYGMPTAVQGRVAGAKGMFLLHPYDKHPEPRVWIRDSQNKIKLPRLERWHRILDLLKFAQQPNPEGFDLSEQAVLNLSHNGVHTEDFTVLARNGLRERAAPLLNWTQPAGALWKAVSDIGNVTGSRRVRGSQVMHRLVSGYRQTGADEDLPTGDEDQMEAALTGRDPYSGAPRSVHEQVVELLQAGFKPQECEYLRIKMAKVLDMVCQSAVEDYRVPVPDSRGLNAFVVPDPLGVLNEDEIFYMPSPSFMDPKEQVMVQAVEGEVIVGRYPIRLPSDLRKVKAVNRPALHQYTNVILVPTVGERSLVSLLSGGDCDGDILFMLRGIFTKNFVNRPYSAPTPDFMSRNFEKERETIADFCGRVAQYGSHAERQAALARVFLAELGDSKVGIYSMYHDMAIAEHGYGAPETVRIAHMFNTLLDAKKTGVRVKPHILVEDMKRYKGEVQEHKKPHVLRALRSVARQTKGEVLSEFARMADCTSAAPDAALLEPRRRCLSVGCLADEVAVLDAHVQAIHAQWLNKLHGPEQAWKVPGHIEEDEAQKKRKKRRRKPGEAKEDDMLVVTRAFASVRNEAALGGGEGDNLQLLRATGALDAVLASCAYTARPLGYYAFTVAFGELCRVKARAVGDVACVRTVDEVKTIPSSALPYLMGEDEDDGW</sequence>
<dbReference type="Pfam" id="PF05183">
    <property type="entry name" value="RdRP"/>
    <property type="match status" value="1"/>
</dbReference>
<dbReference type="AlphaFoldDB" id="D8QL20"/>
<dbReference type="InterPro" id="IPR007855">
    <property type="entry name" value="RDRP"/>
</dbReference>
<dbReference type="Proteomes" id="UP000007431">
    <property type="component" value="Unassembled WGS sequence"/>
</dbReference>
<dbReference type="InParanoid" id="D8QL20"/>
<dbReference type="GO" id="GO:0031380">
    <property type="term" value="C:nuclear RNA-directed RNA polymerase complex"/>
    <property type="evidence" value="ECO:0007669"/>
    <property type="project" value="TreeGrafter"/>
</dbReference>
<comment type="similarity">
    <text evidence="1">Belongs to the RdRP family.</text>
</comment>
<keyword evidence="1" id="KW-0548">Nucleotidyltransferase</keyword>
<dbReference type="PANTHER" id="PTHR23079">
    <property type="entry name" value="RNA-DEPENDENT RNA POLYMERASE"/>
    <property type="match status" value="1"/>
</dbReference>
<evidence type="ECO:0000256" key="2">
    <source>
        <dbReference type="SAM" id="MobiDB-lite"/>
    </source>
</evidence>
<dbReference type="PANTHER" id="PTHR23079:SF14">
    <property type="entry name" value="RNA-DEPENDENT RNA POLYMERASE"/>
    <property type="match status" value="1"/>
</dbReference>
<dbReference type="EC" id="2.7.7.48" evidence="1"/>